<dbReference type="InterPro" id="IPR000182">
    <property type="entry name" value="GNAT_dom"/>
</dbReference>
<organism evidence="3 4">
    <name type="scientific">Leifsonia kafniensis</name>
    <dbReference type="NCBI Taxonomy" id="475957"/>
    <lineage>
        <taxon>Bacteria</taxon>
        <taxon>Bacillati</taxon>
        <taxon>Actinomycetota</taxon>
        <taxon>Actinomycetes</taxon>
        <taxon>Micrococcales</taxon>
        <taxon>Microbacteriaceae</taxon>
        <taxon>Leifsonia</taxon>
    </lineage>
</organism>
<dbReference type="RefSeq" id="WP_345069376.1">
    <property type="nucleotide sequence ID" value="NZ_BAABCN010000016.1"/>
</dbReference>
<dbReference type="PROSITE" id="PS51186">
    <property type="entry name" value="GNAT"/>
    <property type="match status" value="1"/>
</dbReference>
<dbReference type="EMBL" id="BAABCN010000016">
    <property type="protein sequence ID" value="GAA3892109.1"/>
    <property type="molecule type" value="Genomic_DNA"/>
</dbReference>
<dbReference type="Pfam" id="PF01817">
    <property type="entry name" value="CM_2"/>
    <property type="match status" value="1"/>
</dbReference>
<sequence>MTSLDIDGVRAEIDALDRQIVQLISQRQHWVVEAGALKADRDAVRAPDRVQKVIDKVRALAEEAGASADVVETTYRAMIAAFIDLELSVHESHLASVPCTTPNDTERLRFRPMTFDDLESMAALLGDPAVMTYYPAPKTRDEARAWVEWNQRNYGEHGHGLWVIETREGEFVGDCGLTWQKVNGRAELEVGYHVRADLQGRGYATEAAAACRDFARDVLGATKLVAIIHPDNAASARVAEKIGMRFLEEDHGGAIAVRRVLGMDFPEARGRGRS</sequence>
<dbReference type="PANTHER" id="PTHR43792">
    <property type="entry name" value="GNAT FAMILY, PUTATIVE (AFU_ORTHOLOGUE AFUA_3G00765)-RELATED-RELATED"/>
    <property type="match status" value="1"/>
</dbReference>
<reference evidence="4" key="1">
    <citation type="journal article" date="2019" name="Int. J. Syst. Evol. Microbiol.">
        <title>The Global Catalogue of Microorganisms (GCM) 10K type strain sequencing project: providing services to taxonomists for standard genome sequencing and annotation.</title>
        <authorList>
            <consortium name="The Broad Institute Genomics Platform"/>
            <consortium name="The Broad Institute Genome Sequencing Center for Infectious Disease"/>
            <person name="Wu L."/>
            <person name="Ma J."/>
        </authorList>
    </citation>
    <scope>NUCLEOTIDE SEQUENCE [LARGE SCALE GENOMIC DNA]</scope>
    <source>
        <strain evidence="4">JCM 17021</strain>
    </source>
</reference>
<accession>A0ABP7L4A9</accession>
<dbReference type="Proteomes" id="UP001501803">
    <property type="component" value="Unassembled WGS sequence"/>
</dbReference>
<keyword evidence="4" id="KW-1185">Reference proteome</keyword>
<comment type="caution">
    <text evidence="3">The sequence shown here is derived from an EMBL/GenBank/DDBJ whole genome shotgun (WGS) entry which is preliminary data.</text>
</comment>
<dbReference type="InterPro" id="IPR036979">
    <property type="entry name" value="CM_dom_sf"/>
</dbReference>
<dbReference type="PROSITE" id="PS51168">
    <property type="entry name" value="CHORISMATE_MUT_2"/>
    <property type="match status" value="1"/>
</dbReference>
<dbReference type="SUPFAM" id="SSF48600">
    <property type="entry name" value="Chorismate mutase II"/>
    <property type="match status" value="1"/>
</dbReference>
<evidence type="ECO:0000313" key="3">
    <source>
        <dbReference type="EMBL" id="GAA3892109.1"/>
    </source>
</evidence>
<dbReference type="InterPro" id="IPR051531">
    <property type="entry name" value="N-acetyltransferase"/>
</dbReference>
<evidence type="ECO:0000259" key="1">
    <source>
        <dbReference type="PROSITE" id="PS51168"/>
    </source>
</evidence>
<proteinExistence type="predicted"/>
<dbReference type="SMART" id="SM00830">
    <property type="entry name" value="CM_2"/>
    <property type="match status" value="1"/>
</dbReference>
<dbReference type="Gene3D" id="3.40.630.30">
    <property type="match status" value="1"/>
</dbReference>
<feature type="domain" description="N-acetyltransferase" evidence="2">
    <location>
        <begin position="108"/>
        <end position="264"/>
    </location>
</feature>
<protein>
    <recommendedName>
        <fullName evidence="5">GNAT family N-acetyltransferase</fullName>
    </recommendedName>
</protein>
<dbReference type="SUPFAM" id="SSF55729">
    <property type="entry name" value="Acyl-CoA N-acyltransferases (Nat)"/>
    <property type="match status" value="1"/>
</dbReference>
<dbReference type="PANTHER" id="PTHR43792:SF1">
    <property type="entry name" value="N-ACETYLTRANSFERASE DOMAIN-CONTAINING PROTEIN"/>
    <property type="match status" value="1"/>
</dbReference>
<feature type="domain" description="Chorismate mutase" evidence="1">
    <location>
        <begin position="1"/>
        <end position="90"/>
    </location>
</feature>
<dbReference type="Pfam" id="PF13302">
    <property type="entry name" value="Acetyltransf_3"/>
    <property type="match status" value="1"/>
</dbReference>
<gene>
    <name evidence="3" type="ORF">GCM10022381_37290</name>
</gene>
<dbReference type="InterPro" id="IPR016181">
    <property type="entry name" value="Acyl_CoA_acyltransferase"/>
</dbReference>
<evidence type="ECO:0000259" key="2">
    <source>
        <dbReference type="PROSITE" id="PS51186"/>
    </source>
</evidence>
<name>A0ABP7L4A9_9MICO</name>
<evidence type="ECO:0008006" key="5">
    <source>
        <dbReference type="Google" id="ProtNLM"/>
    </source>
</evidence>
<dbReference type="InterPro" id="IPR036263">
    <property type="entry name" value="Chorismate_II_sf"/>
</dbReference>
<dbReference type="InterPro" id="IPR002701">
    <property type="entry name" value="CM_II_prokaryot"/>
</dbReference>
<evidence type="ECO:0000313" key="4">
    <source>
        <dbReference type="Proteomes" id="UP001501803"/>
    </source>
</evidence>
<dbReference type="Gene3D" id="1.20.59.10">
    <property type="entry name" value="Chorismate mutase"/>
    <property type="match status" value="1"/>
</dbReference>